<dbReference type="GO" id="GO:0005737">
    <property type="term" value="C:cytoplasm"/>
    <property type="evidence" value="ECO:0007669"/>
    <property type="project" value="UniProtKB-ARBA"/>
</dbReference>
<evidence type="ECO:0000313" key="9">
    <source>
        <dbReference type="Proteomes" id="UP001152797"/>
    </source>
</evidence>
<name>A0A9P1M4U8_9DINO</name>
<keyword evidence="9" id="KW-1185">Reference proteome</keyword>
<dbReference type="Proteomes" id="UP001152797">
    <property type="component" value="Unassembled WGS sequence"/>
</dbReference>
<dbReference type="InterPro" id="IPR038526">
    <property type="entry name" value="Ribosomal_eL22_sf"/>
</dbReference>
<dbReference type="EMBL" id="CAMXCT030006748">
    <property type="protein sequence ID" value="CAL4806731.1"/>
    <property type="molecule type" value="Genomic_DNA"/>
</dbReference>
<proteinExistence type="inferred from homology"/>
<dbReference type="GO" id="GO:0002181">
    <property type="term" value="P:cytoplasmic translation"/>
    <property type="evidence" value="ECO:0007669"/>
    <property type="project" value="TreeGrafter"/>
</dbReference>
<gene>
    <name evidence="6" type="ORF">C1SCF055_LOCUS43921</name>
</gene>
<accession>A0A9P1M4U8</accession>
<dbReference type="OrthoDB" id="10259820at2759"/>
<keyword evidence="2 8" id="KW-0689">Ribosomal protein</keyword>
<protein>
    <recommendedName>
        <fullName evidence="4">Large ribosomal subunit protein eL22</fullName>
    </recommendedName>
    <alternativeName>
        <fullName evidence="5">60S ribosomal protein L22</fullName>
    </alternativeName>
</protein>
<evidence type="ECO:0000256" key="4">
    <source>
        <dbReference type="ARBA" id="ARBA00040613"/>
    </source>
</evidence>
<evidence type="ECO:0000313" key="8">
    <source>
        <dbReference type="EMBL" id="CAL4806731.1"/>
    </source>
</evidence>
<dbReference type="InterPro" id="IPR011990">
    <property type="entry name" value="TPR-like_helical_dom_sf"/>
</dbReference>
<evidence type="ECO:0000313" key="7">
    <source>
        <dbReference type="EMBL" id="CAL1172794.1"/>
    </source>
</evidence>
<dbReference type="EMBL" id="CAMXCT010006748">
    <property type="protein sequence ID" value="CAI4019419.1"/>
    <property type="molecule type" value="Genomic_DNA"/>
</dbReference>
<dbReference type="FunFam" id="3.30.1360.210:FF:000001">
    <property type="entry name" value="60S ribosomal protein L22 1"/>
    <property type="match status" value="1"/>
</dbReference>
<dbReference type="Pfam" id="PF01776">
    <property type="entry name" value="Ribosomal_L22e"/>
    <property type="match status" value="1"/>
</dbReference>
<reference evidence="7" key="2">
    <citation type="submission" date="2024-04" db="EMBL/GenBank/DDBJ databases">
        <authorList>
            <person name="Chen Y."/>
            <person name="Shah S."/>
            <person name="Dougan E. K."/>
            <person name="Thang M."/>
            <person name="Chan C."/>
        </authorList>
    </citation>
    <scope>NUCLEOTIDE SEQUENCE [LARGE SCALE GENOMIC DNA]</scope>
</reference>
<dbReference type="GO" id="GO:0003735">
    <property type="term" value="F:structural constituent of ribosome"/>
    <property type="evidence" value="ECO:0007669"/>
    <property type="project" value="InterPro"/>
</dbReference>
<dbReference type="GO" id="GO:1990904">
    <property type="term" value="C:ribonucleoprotein complex"/>
    <property type="evidence" value="ECO:0007669"/>
    <property type="project" value="UniProtKB-KW"/>
</dbReference>
<comment type="similarity">
    <text evidence="1">Belongs to the eukaryotic ribosomal protein eL22 family.</text>
</comment>
<evidence type="ECO:0000256" key="5">
    <source>
        <dbReference type="ARBA" id="ARBA00041214"/>
    </source>
</evidence>
<sequence length="527" mass="58118">MPRDAMQPDVIGACACASSLRQMAGWRRAMVQLAVVEVTKVLCNAVLSVMEVQWRAALWMFQWSLSKISLDTISYSAVLGAYASGGLWIQCFQLLKIMAQRKVLCDLIAWNTAANSWAQTGSLWLMALRSLLTLRQQRLGPSVVSITSTMNACHKGTAWPAAVAVHAASPVRTAASSNCLLSAMARGILWRAALRHTAGTDATGRTAVLEALGATAQWQRSLTLALAIRLDAVGFNAVLSILESAKQWRYSVEVLETMQKLLMKLSVSSYSPLLGRQQLGAVRLLEEMRASQVPVDALALSFAVGKDCDMSSFRLLAELQSLALQGLRPVGLDRSGLGAEAMQDPHRRWSIQQEIGAPALEAANKALVLLEELNDKRPLAATKYAIRSHLLLRQNEEALQAAANAAGDAQQGGAEKTKKTTLKFTLDCQQPADDNIIETKDFEQFLMRRIKVDGKPGNLGEKITINREKAKIHVTAESPFSKRYLKYLGKKYLKAQQLRDFLRIVAPNKTSYQMRYFNINDDKDEEE</sequence>
<dbReference type="Gene3D" id="3.30.1360.210">
    <property type="match status" value="1"/>
</dbReference>
<dbReference type="PANTHER" id="PTHR10064:SF0">
    <property type="entry name" value="FI24544P1-RELATED"/>
    <property type="match status" value="1"/>
</dbReference>
<evidence type="ECO:0000256" key="2">
    <source>
        <dbReference type="ARBA" id="ARBA00022980"/>
    </source>
</evidence>
<dbReference type="Gene3D" id="1.25.40.10">
    <property type="entry name" value="Tetratricopeptide repeat domain"/>
    <property type="match status" value="1"/>
</dbReference>
<comment type="caution">
    <text evidence="6">The sequence shown here is derived from an EMBL/GenBank/DDBJ whole genome shotgun (WGS) entry which is preliminary data.</text>
</comment>
<reference evidence="6" key="1">
    <citation type="submission" date="2022-10" db="EMBL/GenBank/DDBJ databases">
        <authorList>
            <person name="Chen Y."/>
            <person name="Dougan E. K."/>
            <person name="Chan C."/>
            <person name="Rhodes N."/>
            <person name="Thang M."/>
        </authorList>
    </citation>
    <scope>NUCLEOTIDE SEQUENCE</scope>
</reference>
<evidence type="ECO:0000256" key="1">
    <source>
        <dbReference type="ARBA" id="ARBA00007817"/>
    </source>
</evidence>
<evidence type="ECO:0000256" key="3">
    <source>
        <dbReference type="ARBA" id="ARBA00023274"/>
    </source>
</evidence>
<dbReference type="EMBL" id="CAMXCT020006748">
    <property type="protein sequence ID" value="CAL1172794.1"/>
    <property type="molecule type" value="Genomic_DNA"/>
</dbReference>
<organism evidence="6">
    <name type="scientific">Cladocopium goreaui</name>
    <dbReference type="NCBI Taxonomy" id="2562237"/>
    <lineage>
        <taxon>Eukaryota</taxon>
        <taxon>Sar</taxon>
        <taxon>Alveolata</taxon>
        <taxon>Dinophyceae</taxon>
        <taxon>Suessiales</taxon>
        <taxon>Symbiodiniaceae</taxon>
        <taxon>Cladocopium</taxon>
    </lineage>
</organism>
<dbReference type="GO" id="GO:0003723">
    <property type="term" value="F:RNA binding"/>
    <property type="evidence" value="ECO:0007669"/>
    <property type="project" value="TreeGrafter"/>
</dbReference>
<dbReference type="GO" id="GO:0005840">
    <property type="term" value="C:ribosome"/>
    <property type="evidence" value="ECO:0007669"/>
    <property type="project" value="UniProtKB-KW"/>
</dbReference>
<dbReference type="PANTHER" id="PTHR10064">
    <property type="entry name" value="60S RIBOSOMAL PROTEIN L22"/>
    <property type="match status" value="1"/>
</dbReference>
<dbReference type="AlphaFoldDB" id="A0A9P1M4U8"/>
<dbReference type="InterPro" id="IPR002671">
    <property type="entry name" value="Ribosomal_eL22"/>
</dbReference>
<keyword evidence="3" id="KW-0687">Ribonucleoprotein</keyword>
<evidence type="ECO:0000313" key="6">
    <source>
        <dbReference type="EMBL" id="CAI4019419.1"/>
    </source>
</evidence>